<comment type="catalytic activity">
    <reaction evidence="1 10">
        <text>ATP-dependent breakage, passage and rejoining of double-stranded DNA.</text>
        <dbReference type="EC" id="5.6.2.2"/>
    </reaction>
</comment>
<dbReference type="CDD" id="cd00822">
    <property type="entry name" value="TopoII_Trans_DNA_gyrase"/>
    <property type="match status" value="1"/>
</dbReference>
<dbReference type="PROSITE" id="PS50880">
    <property type="entry name" value="TOPRIM"/>
    <property type="match status" value="1"/>
</dbReference>
<dbReference type="InterPro" id="IPR011557">
    <property type="entry name" value="GyrB"/>
</dbReference>
<evidence type="ECO:0000256" key="1">
    <source>
        <dbReference type="ARBA" id="ARBA00000185"/>
    </source>
</evidence>
<dbReference type="Gene3D" id="3.30.230.10">
    <property type="match status" value="1"/>
</dbReference>
<feature type="binding site" evidence="10">
    <location>
        <position position="521"/>
    </location>
    <ligand>
        <name>Mg(2+)</name>
        <dbReference type="ChEBI" id="CHEBI:18420"/>
        <label>2</label>
    </ligand>
</feature>
<sequence length="835" mass="92503">MSEESQNNPNSNAYGADSIKVLKGLDAVRKRPGMYIGDTDDGSGLHHMVFEVSDNAIDEALAGHCDRILITLNPDGSVSVEDNGRGIPTDIHKEEGVSAAEVIMTQLHAGGKFENTSDDNAYKVSGGLHGVGVSVVNALSEYLDLNIWRDGKEHYMRFAYGDAVAPLKVIGDAPAGKKGTKVTFLPSTEKVPGDGGTFKNHTEFDFEKLEHRYRELAFLNSGVRLFLIDARHEEKKEIELFYEGGIAAFVKWLDRNKQPLMPDPIAISGSRDDVTIDVALEWNDSYYENVLCFTNNIPQRDGGTHLAAFRAALTRTLNNYADKSGLLKKEKVSLTGEDMREGLTAIVSVKLPDPKFSSQTKDKLVSSEVRQPLESLMADKMAEWLEENPQHGRMIVQKVIDAAAAREAAKKARELTRRKGVMDIASLPGKLADCQERDPAKSELFLVEGDSAGGSAKQGRNRHNQAILPLKGKILNVERARFDRMLSSKEVGTLIQAMGTGIRDDFNLEKLRYHKIVIMTDADVDGAHIRTLLLTFFYRQMPQIIEAGHLFIAQPPLYKATRGRSEVYLKNEAALEQYLVDNGVESMALETTGGMRSGEDLRHLIEHGRRMRAVMRYVPRRYNPAIIEALAINGALDPELSHEAQAERLTNTVRWMDAQDEEGRWTGRIAEEGGFHFERLWRGVTDHHMIEAGFIGSAEARKLHAIATEEADSYRTASRLVTAKAAAAAEEAGDDDLPVATKGSTAVTRPSELLEAILAAGRKGLAIQRYKGLGEMNAEQLWETTLDPDNRSMLRVEVEQADVADEIFTRLMGDVVEPRREFIQDNALNVANLDV</sequence>
<dbReference type="InterPro" id="IPR034160">
    <property type="entry name" value="TOPRIM_GyrB"/>
</dbReference>
<evidence type="ECO:0000256" key="2">
    <source>
        <dbReference type="ARBA" id="ARBA00010708"/>
    </source>
</evidence>
<gene>
    <name evidence="10 12" type="primary">gyrB</name>
    <name evidence="12" type="ORF">GCM10019071_38920</name>
</gene>
<protein>
    <recommendedName>
        <fullName evidence="10">DNA gyrase subunit B</fullName>
        <ecNumber evidence="10">5.6.2.2</ecNumber>
    </recommendedName>
</protein>
<comment type="miscellaneous">
    <text evidence="10">Few gyrases are as efficient as E.coli at forming negative supercoils. Not all organisms have 2 type II topoisomerases; in organisms with a single type II topoisomerase this enzyme also has to decatenate newly replicated chromosomes.</text>
</comment>
<feature type="site" description="Interaction with DNA" evidence="10">
    <location>
        <position position="476"/>
    </location>
</feature>
<dbReference type="PRINTS" id="PR00418">
    <property type="entry name" value="TPI2FAMILY"/>
</dbReference>
<feature type="domain" description="Toprim" evidence="11">
    <location>
        <begin position="442"/>
        <end position="556"/>
    </location>
</feature>
<keyword evidence="8" id="KW-0238">DNA-binding</keyword>
<keyword evidence="9 10" id="KW-0413">Isomerase</keyword>
<evidence type="ECO:0000256" key="8">
    <source>
        <dbReference type="ARBA" id="ARBA00023125"/>
    </source>
</evidence>
<dbReference type="PANTHER" id="PTHR45866:SF1">
    <property type="entry name" value="DNA GYRASE SUBUNIT B, MITOCHONDRIAL"/>
    <property type="match status" value="1"/>
</dbReference>
<dbReference type="Proteomes" id="UP000628109">
    <property type="component" value="Unassembled WGS sequence"/>
</dbReference>
<accession>A0ABQ1F9S7</accession>
<comment type="caution">
    <text evidence="12">The sequence shown here is derived from an EMBL/GenBank/DDBJ whole genome shotgun (WGS) entry which is preliminary data.</text>
</comment>
<dbReference type="Gene3D" id="3.30.565.10">
    <property type="entry name" value="Histidine kinase-like ATPase, C-terminal domain"/>
    <property type="match status" value="1"/>
</dbReference>
<dbReference type="Pfam" id="PF02518">
    <property type="entry name" value="HATPase_c"/>
    <property type="match status" value="1"/>
</dbReference>
<dbReference type="CDD" id="cd16928">
    <property type="entry name" value="HATPase_GyrB-like"/>
    <property type="match status" value="1"/>
</dbReference>
<dbReference type="Pfam" id="PF00204">
    <property type="entry name" value="DNA_gyraseB"/>
    <property type="match status" value="1"/>
</dbReference>
<organism evidence="12 13">
    <name type="scientific">Sphingobium fuliginis (strain ATCC 27551)</name>
    <dbReference type="NCBI Taxonomy" id="336203"/>
    <lineage>
        <taxon>Bacteria</taxon>
        <taxon>Pseudomonadati</taxon>
        <taxon>Pseudomonadota</taxon>
        <taxon>Alphaproteobacteria</taxon>
        <taxon>Sphingomonadales</taxon>
        <taxon>Sphingomonadaceae</taxon>
        <taxon>Sphingobium</taxon>
    </lineage>
</organism>
<dbReference type="PANTHER" id="PTHR45866">
    <property type="entry name" value="DNA GYRASE/TOPOISOMERASE SUBUNIT B"/>
    <property type="match status" value="1"/>
</dbReference>
<dbReference type="InterPro" id="IPR006171">
    <property type="entry name" value="TOPRIM_dom"/>
</dbReference>
<evidence type="ECO:0000256" key="3">
    <source>
        <dbReference type="ARBA" id="ARBA00022723"/>
    </source>
</evidence>
<dbReference type="NCBIfam" id="TIGR01059">
    <property type="entry name" value="gyrB"/>
    <property type="match status" value="1"/>
</dbReference>
<dbReference type="SUPFAM" id="SSF56719">
    <property type="entry name" value="Type II DNA topoisomerase"/>
    <property type="match status" value="1"/>
</dbReference>
<comment type="similarity">
    <text evidence="2 10">Belongs to the type II topoisomerase GyrB family.</text>
</comment>
<feature type="binding site" evidence="10">
    <location>
        <position position="521"/>
    </location>
    <ligand>
        <name>Mg(2+)</name>
        <dbReference type="ChEBI" id="CHEBI:18420"/>
        <label>1</label>
        <note>catalytic</note>
    </ligand>
</feature>
<dbReference type="InterPro" id="IPR001241">
    <property type="entry name" value="Topo_IIA"/>
</dbReference>
<name>A0ABQ1F9S7_SPHSA</name>
<dbReference type="InterPro" id="IPR018522">
    <property type="entry name" value="TopoIIA_CS"/>
</dbReference>
<dbReference type="EMBL" id="BMDU01000011">
    <property type="protein sequence ID" value="GGA04488.1"/>
    <property type="molecule type" value="Genomic_DNA"/>
</dbReference>
<proteinExistence type="inferred from homology"/>
<dbReference type="RefSeq" id="WP_044660593.1">
    <property type="nucleotide sequence ID" value="NZ_BMDU01000011.1"/>
</dbReference>
<dbReference type="InterPro" id="IPR013506">
    <property type="entry name" value="Topo_IIA_bsu_dom2"/>
</dbReference>
<dbReference type="InterPro" id="IPR036890">
    <property type="entry name" value="HATPase_C_sf"/>
</dbReference>
<dbReference type="InterPro" id="IPR020568">
    <property type="entry name" value="Ribosomal_Su5_D2-typ_SF"/>
</dbReference>
<comment type="subcellular location">
    <subcellularLocation>
        <location evidence="10">Cytoplasm</location>
    </subcellularLocation>
</comment>
<keyword evidence="4 10" id="KW-0547">Nucleotide-binding</keyword>
<keyword evidence="13" id="KW-1185">Reference proteome</keyword>
<evidence type="ECO:0000256" key="6">
    <source>
        <dbReference type="ARBA" id="ARBA00022842"/>
    </source>
</evidence>
<dbReference type="Pfam" id="PF01751">
    <property type="entry name" value="Toprim"/>
    <property type="match status" value="1"/>
</dbReference>
<feature type="binding site" evidence="10">
    <location>
        <position position="523"/>
    </location>
    <ligand>
        <name>Mg(2+)</name>
        <dbReference type="ChEBI" id="CHEBI:18420"/>
        <label>2</label>
    </ligand>
</feature>
<evidence type="ECO:0000256" key="10">
    <source>
        <dbReference type="HAMAP-Rule" id="MF_01898"/>
    </source>
</evidence>
<dbReference type="HAMAP" id="MF_01898">
    <property type="entry name" value="GyrB"/>
    <property type="match status" value="1"/>
</dbReference>
<dbReference type="InterPro" id="IPR000565">
    <property type="entry name" value="Topo_IIA_B"/>
</dbReference>
<reference evidence="13" key="1">
    <citation type="journal article" date="2019" name="Int. J. Syst. Evol. Microbiol.">
        <title>The Global Catalogue of Microorganisms (GCM) 10K type strain sequencing project: providing services to taxonomists for standard genome sequencing and annotation.</title>
        <authorList>
            <consortium name="The Broad Institute Genomics Platform"/>
            <consortium name="The Broad Institute Genome Sequencing Center for Infectious Disease"/>
            <person name="Wu L."/>
            <person name="Ma J."/>
        </authorList>
    </citation>
    <scope>NUCLEOTIDE SEQUENCE [LARGE SCALE GENOMIC DNA]</scope>
    <source>
        <strain evidence="13">CCM 7327</strain>
    </source>
</reference>
<dbReference type="InterPro" id="IPR014721">
    <property type="entry name" value="Ribsml_uS5_D2-typ_fold_subgr"/>
</dbReference>
<keyword evidence="5 10" id="KW-0067">ATP-binding</keyword>
<comment type="subunit">
    <text evidence="10">Heterotetramer, composed of two GyrA and two GyrB chains. In the heterotetramer, GyrA contains the active site tyrosine that forms a transient covalent intermediate with DNA, while GyrB binds cofactors and catalyzes ATP hydrolysis.</text>
</comment>
<evidence type="ECO:0000259" key="11">
    <source>
        <dbReference type="PROSITE" id="PS50880"/>
    </source>
</evidence>
<dbReference type="Gene3D" id="3.40.50.670">
    <property type="match status" value="2"/>
</dbReference>
<dbReference type="EC" id="5.6.2.2" evidence="10"/>
<evidence type="ECO:0000313" key="13">
    <source>
        <dbReference type="Proteomes" id="UP000628109"/>
    </source>
</evidence>
<dbReference type="PRINTS" id="PR01159">
    <property type="entry name" value="DNAGYRASEB"/>
</dbReference>
<evidence type="ECO:0000256" key="7">
    <source>
        <dbReference type="ARBA" id="ARBA00023029"/>
    </source>
</evidence>
<dbReference type="SMART" id="SM00387">
    <property type="entry name" value="HATPase_c"/>
    <property type="match status" value="1"/>
</dbReference>
<dbReference type="SUPFAM" id="SSF55874">
    <property type="entry name" value="ATPase domain of HSP90 chaperone/DNA topoisomerase II/histidine kinase"/>
    <property type="match status" value="1"/>
</dbReference>
<dbReference type="CDD" id="cd03366">
    <property type="entry name" value="TOPRIM_TopoIIA_GyrB"/>
    <property type="match status" value="1"/>
</dbReference>
<keyword evidence="6 10" id="KW-0460">Magnesium</keyword>
<dbReference type="PROSITE" id="PS00177">
    <property type="entry name" value="TOPOISOMERASE_II"/>
    <property type="match status" value="1"/>
</dbReference>
<evidence type="ECO:0000313" key="12">
    <source>
        <dbReference type="EMBL" id="GGA04488.1"/>
    </source>
</evidence>
<feature type="site" description="Interaction with DNA" evidence="10">
    <location>
        <position position="473"/>
    </location>
</feature>
<dbReference type="InterPro" id="IPR013760">
    <property type="entry name" value="Topo_IIA-like_dom_sf"/>
</dbReference>
<evidence type="ECO:0000256" key="4">
    <source>
        <dbReference type="ARBA" id="ARBA00022741"/>
    </source>
</evidence>
<evidence type="ECO:0000256" key="5">
    <source>
        <dbReference type="ARBA" id="ARBA00022840"/>
    </source>
</evidence>
<keyword evidence="3 10" id="KW-0479">Metal-binding</keyword>
<keyword evidence="7 10" id="KW-0799">Topoisomerase</keyword>
<dbReference type="NCBIfam" id="NF004189">
    <property type="entry name" value="PRK05644.1"/>
    <property type="match status" value="1"/>
</dbReference>
<dbReference type="NCBIfam" id="NF011501">
    <property type="entry name" value="PRK14939.1"/>
    <property type="match status" value="1"/>
</dbReference>
<evidence type="ECO:0000256" key="9">
    <source>
        <dbReference type="ARBA" id="ARBA00023235"/>
    </source>
</evidence>
<dbReference type="SUPFAM" id="SSF54211">
    <property type="entry name" value="Ribosomal protein S5 domain 2-like"/>
    <property type="match status" value="1"/>
</dbReference>
<dbReference type="InterPro" id="IPR013759">
    <property type="entry name" value="Topo_IIA_B_C"/>
</dbReference>
<dbReference type="InterPro" id="IPR003594">
    <property type="entry name" value="HATPase_dom"/>
</dbReference>
<comment type="cofactor">
    <cofactor evidence="10">
        <name>Mg(2+)</name>
        <dbReference type="ChEBI" id="CHEBI:18420"/>
    </cofactor>
    <cofactor evidence="10">
        <name>Mn(2+)</name>
        <dbReference type="ChEBI" id="CHEBI:29035"/>
    </cofactor>
    <cofactor evidence="10">
        <name>Ca(2+)</name>
        <dbReference type="ChEBI" id="CHEBI:29108"/>
    </cofactor>
    <text evidence="10">Binds two Mg(2+) per subunit. The magnesium ions form salt bridges with both the protein and the DNA. Can also accept other divalent metal cations, such as Mn(2+) or Ca(2+).</text>
</comment>
<feature type="binding site" evidence="10">
    <location>
        <position position="448"/>
    </location>
    <ligand>
        <name>Mg(2+)</name>
        <dbReference type="ChEBI" id="CHEBI:18420"/>
        <label>1</label>
        <note>catalytic</note>
    </ligand>
</feature>
<keyword evidence="10" id="KW-0963">Cytoplasm</keyword>
<dbReference type="InterPro" id="IPR002288">
    <property type="entry name" value="DNA_gyrase_B_C"/>
</dbReference>
<dbReference type="SMART" id="SM00433">
    <property type="entry name" value="TOP2c"/>
    <property type="match status" value="1"/>
</dbReference>
<dbReference type="Pfam" id="PF00986">
    <property type="entry name" value="DNA_gyraseB_C"/>
    <property type="match status" value="1"/>
</dbReference>
<comment type="function">
    <text evidence="10">A type II topoisomerase that negatively supercoils closed circular double-stranded (ds) DNA in an ATP-dependent manner to modulate DNA topology and maintain chromosomes in an underwound state. Negative supercoiling favors strand separation, and DNA replication, transcription, recombination and repair, all of which involve strand separation. Also able to catalyze the interconversion of other topological isomers of dsDNA rings, including catenanes and knotted rings. Type II topoisomerases break and join 2 DNA strands simultaneously in an ATP-dependent manner.</text>
</comment>